<dbReference type="PANTHER" id="PTHR36181">
    <property type="entry name" value="INTRON-ENCODED ENDONUCLEASE AI3-RELATED"/>
    <property type="match status" value="1"/>
</dbReference>
<dbReference type="PANTHER" id="PTHR36181:SF2">
    <property type="entry name" value="INTRON-ENCODED ENDONUCLEASE AI3-RELATED"/>
    <property type="match status" value="1"/>
</dbReference>
<dbReference type="SUPFAM" id="SSF55608">
    <property type="entry name" value="Homing endonucleases"/>
    <property type="match status" value="1"/>
</dbReference>
<keyword evidence="3" id="KW-0540">Nuclease</keyword>
<dbReference type="InterPro" id="IPR051289">
    <property type="entry name" value="LAGLIDADG_Endonuclease"/>
</dbReference>
<dbReference type="EMBL" id="KT428651">
    <property type="protein sequence ID" value="AMX22277.1"/>
    <property type="molecule type" value="Genomic_DNA"/>
</dbReference>
<proteinExistence type="predicted"/>
<dbReference type="InterPro" id="IPR004860">
    <property type="entry name" value="LAGLIDADG_dom"/>
</dbReference>
<dbReference type="Pfam" id="PF07453">
    <property type="entry name" value="NUMOD1"/>
    <property type="match status" value="1"/>
</dbReference>
<geneLocation type="mitochondrion" evidence="3"/>
<dbReference type="Pfam" id="PF00961">
    <property type="entry name" value="LAGLIDADG_1"/>
    <property type="match status" value="1"/>
</dbReference>
<dbReference type="SUPFAM" id="SSF64496">
    <property type="entry name" value="DNA-binding domain of intron-encoded endonucleases"/>
    <property type="match status" value="1"/>
</dbReference>
<dbReference type="InterPro" id="IPR010896">
    <property type="entry name" value="NUMOD1"/>
</dbReference>
<evidence type="ECO:0000259" key="2">
    <source>
        <dbReference type="Pfam" id="PF07453"/>
    </source>
</evidence>
<keyword evidence="3" id="KW-0255">Endonuclease</keyword>
<feature type="domain" description="Nuclease-associated modular DNA-binding 1" evidence="2">
    <location>
        <begin position="235"/>
        <end position="261"/>
    </location>
</feature>
<dbReference type="AlphaFoldDB" id="A0A191MX98"/>
<dbReference type="GO" id="GO:0004519">
    <property type="term" value="F:endonuclease activity"/>
    <property type="evidence" value="ECO:0007669"/>
    <property type="project" value="UniProtKB-KW"/>
</dbReference>
<evidence type="ECO:0000259" key="1">
    <source>
        <dbReference type="Pfam" id="PF00961"/>
    </source>
</evidence>
<accession>A0A191MX98</accession>
<dbReference type="InterPro" id="IPR003647">
    <property type="entry name" value="Intron_nuc_1_rpt"/>
</dbReference>
<evidence type="ECO:0000313" key="3">
    <source>
        <dbReference type="EMBL" id="AMX22277.1"/>
    </source>
</evidence>
<gene>
    <name evidence="3" type="primary">orf282</name>
</gene>
<keyword evidence="3" id="KW-0496">Mitochondrion</keyword>
<reference evidence="3" key="1">
    <citation type="journal article" date="2016" name="PLoS ONE">
        <title>Intron Derived Size Polymorphism in the Mitochondrial Genomes of Closely Related Chrysoporthe Species.</title>
        <authorList>
            <person name="Kanzi A.M."/>
            <person name="Wingfield B.D."/>
            <person name="Steenkamp E.T."/>
            <person name="Naidoo S."/>
            <person name="van der Merwe N.A."/>
        </authorList>
    </citation>
    <scope>NUCLEOTIDE SEQUENCE</scope>
</reference>
<organism evidence="3">
    <name type="scientific">Cryphonectria parasitica</name>
    <name type="common">Chestnut blight fungus</name>
    <name type="synonym">Endothia parasitica</name>
    <dbReference type="NCBI Taxonomy" id="5116"/>
    <lineage>
        <taxon>Eukaryota</taxon>
        <taxon>Fungi</taxon>
        <taxon>Dikarya</taxon>
        <taxon>Ascomycota</taxon>
        <taxon>Pezizomycotina</taxon>
        <taxon>Sordariomycetes</taxon>
        <taxon>Sordariomycetidae</taxon>
        <taxon>Diaporthales</taxon>
        <taxon>Cryphonectriaceae</taxon>
        <taxon>Cryphonectria-Endothia species complex</taxon>
        <taxon>Cryphonectria</taxon>
    </lineage>
</organism>
<name>A0A191MX98_CRYPA</name>
<dbReference type="Gene3D" id="3.10.28.10">
    <property type="entry name" value="Homing endonucleases"/>
    <property type="match status" value="1"/>
</dbReference>
<dbReference type="InterPro" id="IPR027434">
    <property type="entry name" value="Homing_endonucl"/>
</dbReference>
<protein>
    <submittedName>
        <fullName evidence="3">LAGLIDADG endonuclease</fullName>
    </submittedName>
</protein>
<feature type="domain" description="Homing endonuclease LAGLIDADG" evidence="1">
    <location>
        <begin position="34"/>
        <end position="149"/>
    </location>
</feature>
<sequence>MMNDIAKISRGMNRNRIDFIFPSFHHIQITRYWLLGFTEAEGSFGVKQDKQAYKGNLAFRYVLSQSDLDLALLEAIKAFLVNIPEAKQSGLMLDKSIYINVSEKRQNHYKNEATLSVTQMELLKCVLVPLFDSMNWFTQKQLDYSLWKSLILLKEKGHHYTEEGFKLIQLLINQMNKHRLSSSGSPVVDRESLNSKIQDMLGKSVYENKNGRVWISSENRYLNEGGVGKEVHLVDTEGNTIKTFKSYSEAARYLKISRGTVFNRIKSSLVFSFEKNLVYLKS</sequence>
<dbReference type="GO" id="GO:0005739">
    <property type="term" value="C:mitochondrion"/>
    <property type="evidence" value="ECO:0007669"/>
    <property type="project" value="UniProtKB-ARBA"/>
</dbReference>
<dbReference type="SMART" id="SM00497">
    <property type="entry name" value="IENR1"/>
    <property type="match status" value="1"/>
</dbReference>
<keyword evidence="3" id="KW-0378">Hydrolase</keyword>